<evidence type="ECO:0000313" key="3">
    <source>
        <dbReference type="Proteomes" id="UP000287372"/>
    </source>
</evidence>
<dbReference type="GeneID" id="55009852"/>
<keyword evidence="3" id="KW-1185">Reference proteome</keyword>
<name>A0A3S9U8Z0_9CAUD</name>
<accession>A0A3S9U8Z0</accession>
<dbReference type="Proteomes" id="UP000287372">
    <property type="component" value="Segment"/>
</dbReference>
<reference evidence="2 3" key="1">
    <citation type="submission" date="2018-12" db="EMBL/GenBank/DDBJ databases">
        <authorList>
            <person name="Lieu J.K."/>
            <person name="Tian C.Z."/>
            <person name="Hsaio W.J."/>
            <person name="Shaffer C.D."/>
            <person name="Weston-Hafer K.A."/>
            <person name="Russell D.A."/>
            <person name="Pope W.H."/>
            <person name="Jacobs-Sera D."/>
            <person name="Hendrix R.W."/>
            <person name="Hatfull G.F."/>
        </authorList>
    </citation>
    <scope>NUCLEOTIDE SEQUENCE [LARGE SCALE GENOMIC DNA]</scope>
</reference>
<feature type="region of interest" description="Disordered" evidence="1">
    <location>
        <begin position="153"/>
        <end position="197"/>
    </location>
</feature>
<dbReference type="RefSeq" id="YP_009818509.1">
    <property type="nucleotide sequence ID" value="NC_048139.1"/>
</dbReference>
<feature type="region of interest" description="Disordered" evidence="1">
    <location>
        <begin position="76"/>
        <end position="105"/>
    </location>
</feature>
<dbReference type="KEGG" id="vg:55009852"/>
<evidence type="ECO:0000313" key="2">
    <source>
        <dbReference type="EMBL" id="AZS06713.1"/>
    </source>
</evidence>
<feature type="compositionally biased region" description="Acidic residues" evidence="1">
    <location>
        <begin position="188"/>
        <end position="197"/>
    </location>
</feature>
<evidence type="ECO:0000256" key="1">
    <source>
        <dbReference type="SAM" id="MobiDB-lite"/>
    </source>
</evidence>
<proteinExistence type="predicted"/>
<dbReference type="EMBL" id="MK279841">
    <property type="protein sequence ID" value="AZS06713.1"/>
    <property type="molecule type" value="Genomic_DNA"/>
</dbReference>
<organism evidence="2 3">
    <name type="scientific">Streptomyces phage Hiyaa</name>
    <dbReference type="NCBI Taxonomy" id="2499072"/>
    <lineage>
        <taxon>Viruses</taxon>
        <taxon>Duplodnaviria</taxon>
        <taxon>Heunggongvirae</taxon>
        <taxon>Uroviricota</taxon>
        <taxon>Caudoviricetes</taxon>
        <taxon>Hiyaavirus</taxon>
        <taxon>Hiyaavirus hiyaa</taxon>
    </lineage>
</organism>
<sequence length="197" mass="22183">MTYHHYIKLMRDASVPLDNVIHRLTDEGHALTLRRTQVTFDQANIFVTPHPDDRDVVFGVYIEEFSKAGWAYGSQTAPASEDPARPVISMSFGHPRTKTRLGERPPIRPRAIGFEIPMPDPSLPITTDLIEYYAQRAADITRGLMAQQVVDEEGKMPGTPGQGGPQFRSPDWQPTVTKVEPRPLNEIFNDEDEEDDA</sequence>
<gene>
    <name evidence="2" type="primary">74</name>
    <name evidence="2" type="ORF">SEA_HIYAA_74</name>
</gene>
<protein>
    <submittedName>
        <fullName evidence="2">Uncharacterized protein</fullName>
    </submittedName>
</protein>